<dbReference type="GO" id="GO:0005886">
    <property type="term" value="C:plasma membrane"/>
    <property type="evidence" value="ECO:0007669"/>
    <property type="project" value="UniProtKB-SubCell"/>
</dbReference>
<keyword evidence="17" id="KW-1185">Reference proteome</keyword>
<feature type="domain" description="Cadherin" evidence="15">
    <location>
        <begin position="156"/>
        <end position="244"/>
    </location>
</feature>
<dbReference type="PANTHER" id="PTHR24028:SF146">
    <property type="entry name" value="CADHERIN 96CB, ISOFORM D-RELATED"/>
    <property type="match status" value="1"/>
</dbReference>
<feature type="domain" description="Cadherin" evidence="15">
    <location>
        <begin position="1250"/>
        <end position="1347"/>
    </location>
</feature>
<dbReference type="PANTHER" id="PTHR24028">
    <property type="entry name" value="CADHERIN-87A"/>
    <property type="match status" value="1"/>
</dbReference>
<evidence type="ECO:0000256" key="10">
    <source>
        <dbReference type="ARBA" id="ARBA00023136"/>
    </source>
</evidence>
<dbReference type="GO" id="GO:0005509">
    <property type="term" value="F:calcium ion binding"/>
    <property type="evidence" value="ECO:0007669"/>
    <property type="project" value="UniProtKB-UniRule"/>
</dbReference>
<gene>
    <name evidence="16" type="ORF">OCTVUL_1B008047</name>
</gene>
<dbReference type="PRINTS" id="PR00205">
    <property type="entry name" value="CADHERIN"/>
</dbReference>
<feature type="signal peptide" evidence="14">
    <location>
        <begin position="1"/>
        <end position="16"/>
    </location>
</feature>
<dbReference type="InterPro" id="IPR020894">
    <property type="entry name" value="Cadherin_CS"/>
</dbReference>
<dbReference type="FunFam" id="2.60.40.60:FF:000007">
    <property type="entry name" value="Protocadherin alpha 2"/>
    <property type="match status" value="2"/>
</dbReference>
<evidence type="ECO:0000256" key="4">
    <source>
        <dbReference type="ARBA" id="ARBA00022723"/>
    </source>
</evidence>
<comment type="subcellular location">
    <subcellularLocation>
        <location evidence="1">Cell membrane</location>
        <topology evidence="1">Single-pass type I membrane protein</topology>
    </subcellularLocation>
</comment>
<feature type="domain" description="Cadherin" evidence="15">
    <location>
        <begin position="571"/>
        <end position="675"/>
    </location>
</feature>
<dbReference type="EMBL" id="OX597827">
    <property type="protein sequence ID" value="CAI9732399.1"/>
    <property type="molecule type" value="Genomic_DNA"/>
</dbReference>
<keyword evidence="6" id="KW-0677">Repeat</keyword>
<keyword evidence="11" id="KW-0325">Glycoprotein</keyword>
<evidence type="ECO:0000256" key="9">
    <source>
        <dbReference type="ARBA" id="ARBA00022989"/>
    </source>
</evidence>
<evidence type="ECO:0000256" key="5">
    <source>
        <dbReference type="ARBA" id="ARBA00022729"/>
    </source>
</evidence>
<keyword evidence="2" id="KW-1003">Cell membrane</keyword>
<evidence type="ECO:0000256" key="14">
    <source>
        <dbReference type="SAM" id="SignalP"/>
    </source>
</evidence>
<evidence type="ECO:0000256" key="1">
    <source>
        <dbReference type="ARBA" id="ARBA00004251"/>
    </source>
</evidence>
<dbReference type="CDD" id="cd11304">
    <property type="entry name" value="Cadherin_repeat"/>
    <property type="match status" value="10"/>
</dbReference>
<keyword evidence="10 13" id="KW-0472">Membrane</keyword>
<feature type="domain" description="Cadherin" evidence="15">
    <location>
        <begin position="1130"/>
        <end position="1237"/>
    </location>
</feature>
<evidence type="ECO:0000313" key="16">
    <source>
        <dbReference type="EMBL" id="CAI9732399.1"/>
    </source>
</evidence>
<sequence length="1387" mass="155800">MLKILYLLFILNVSDCVDWIYNIKENQRPGIFIGDIAFDTNILRSNSAQGSQQTVLWFSQLQQEISSTPQLFNITKTGKLYTAQKLDAESLCKYNTECFKMVDVAVQNKLSFVKILELKIIIEDVNDNRPEFPVDANNLYFSETDGRGTIKSIPNAIDIDVGAQNSQITYHLNENLSNLFALSVIKKIDGTAKLGIFLQQKLDREIKDSYTLEVIAKDGGSPPLQGSLNVLISVTDENDNSPVFSQNVYNVSINDGYFKGTAIIRVSATDVDSGINGKVFFKFGSKTSSNHKMYFKVHKKSGEIFLLQKLPARAKKVYKLFVEATDGGNPPLSSTAIVLVYVINQQNNAPVIDMNFISRSKENNAMVSEAIKVGGFIAFVKVSDEDIGRNSEVSCDLQHEKLQLRSLGKNKYKIVVKNLINRETESSIESTIICEDKGSPPLRTERQFSIQVKDVNDIQPQFTKDTFQFLTYENEEQNFPVGFVNATDEDLGPGGQLSFSLFNQNYNILPFVISDFGFISATQSLDREQQDVYKFKVLVKDNGTPSLNNTANVIVKVMDKNDNAPYFTFPSVNPFSLEIHYQPQMNTDITTLRASDRDRHVNAFLRYEVYRGNDKQLFTVNPYTGVLSFSRPVYQNDAGSYILKLAVKDGGTPILSATTILSLTLTVSNTTAIMYTAEDTETDNRIHINLMIIIVVAAVIVSVAIVVSITVCILRKNNQRDVQYSCRVDDSNNYLGENALSEYNSEQISHDDMPVTVESYASHQRNGPTLLLRRDPHSKYESSHEWKGPVSGIQPQNVIQESLQEATVLSVVDTVEDHVIISREPFTEMSRTDSGHGSSMESTGYYEELPCQLEQVFNIDNVCLSQQPITSQKNKLLLHEPIVLRQIFLKSDLADTNPELLIHISAKQLTGKDVLELISFYISCILKPKTCYNVPPQDNGVITYSQLHESQNGDVQLFNVSKTGKLCTAMNLDAESLCKYNTECFRMVEIAVRQEEYFLKIIEIKVIIDDVNDNKPEFSHHQVDLQFYETDGKGTTKSIPNAIDKDVSVLNSQITYVLKNTNDPFKLSMSKSVIGTSKNEIILKQGLDREVKDFYLLEVIARDGGSPPKQSILKVRVTVTDENDSRPIFTQNIYNVSINKKDRRVQPVAIVLAEDKDVGQNGKVSYSFNSKTPDSVKSYFELDPKSGRILPHKIFPFEKRQTYKLFIDATDHGSPPLSSTAIVLINVLNQQNNAPRIDVKFVSKSDGNVVSISEGVKVGSFIAYVKVVDNDSGHNGEVDCILNHDKFMLQSLGKNKYKVVIKSLVNRELESHMDLSIVCEDKGFPSLKTERKFSIEVMDVNDVQPYFTKSTFKFLTYENEEPNFPVGFINATDPDLGLGRTTIVFFV</sequence>
<dbReference type="PROSITE" id="PS50268">
    <property type="entry name" value="CADHERIN_2"/>
    <property type="match status" value="10"/>
</dbReference>
<dbReference type="GO" id="GO:0007156">
    <property type="term" value="P:homophilic cell adhesion via plasma membrane adhesion molecules"/>
    <property type="evidence" value="ECO:0007669"/>
    <property type="project" value="InterPro"/>
</dbReference>
<feature type="chain" id="PRO_5041377450" evidence="14">
    <location>
        <begin position="17"/>
        <end position="1387"/>
    </location>
</feature>
<feature type="domain" description="Cadherin" evidence="15">
    <location>
        <begin position="463"/>
        <end position="567"/>
    </location>
</feature>
<dbReference type="Gene3D" id="2.60.40.60">
    <property type="entry name" value="Cadherins"/>
    <property type="match status" value="10"/>
</dbReference>
<evidence type="ECO:0000256" key="13">
    <source>
        <dbReference type="SAM" id="Phobius"/>
    </source>
</evidence>
<feature type="domain" description="Cadherin" evidence="15">
    <location>
        <begin position="245"/>
        <end position="352"/>
    </location>
</feature>
<dbReference type="PROSITE" id="PS00232">
    <property type="entry name" value="CADHERIN_1"/>
    <property type="match status" value="2"/>
</dbReference>
<evidence type="ECO:0000256" key="12">
    <source>
        <dbReference type="PROSITE-ProRule" id="PRU00043"/>
    </source>
</evidence>
<keyword evidence="4" id="KW-0479">Metal-binding</keyword>
<name>A0AA36BE36_OCTVU</name>
<accession>A0AA36BE36</accession>
<feature type="domain" description="Cadherin" evidence="15">
    <location>
        <begin position="1042"/>
        <end position="1129"/>
    </location>
</feature>
<evidence type="ECO:0000313" key="17">
    <source>
        <dbReference type="Proteomes" id="UP001162480"/>
    </source>
</evidence>
<dbReference type="Proteomes" id="UP001162480">
    <property type="component" value="Chromosome 14"/>
</dbReference>
<proteinExistence type="predicted"/>
<dbReference type="InterPro" id="IPR002126">
    <property type="entry name" value="Cadherin-like_dom"/>
</dbReference>
<keyword evidence="8" id="KW-0130">Cell adhesion</keyword>
<organism evidence="16 17">
    <name type="scientific">Octopus vulgaris</name>
    <name type="common">Common octopus</name>
    <dbReference type="NCBI Taxonomy" id="6645"/>
    <lineage>
        <taxon>Eukaryota</taxon>
        <taxon>Metazoa</taxon>
        <taxon>Spiralia</taxon>
        <taxon>Lophotrochozoa</taxon>
        <taxon>Mollusca</taxon>
        <taxon>Cephalopoda</taxon>
        <taxon>Coleoidea</taxon>
        <taxon>Octopodiformes</taxon>
        <taxon>Octopoda</taxon>
        <taxon>Incirrata</taxon>
        <taxon>Octopodidae</taxon>
        <taxon>Octopus</taxon>
    </lineage>
</organism>
<evidence type="ECO:0000256" key="7">
    <source>
        <dbReference type="ARBA" id="ARBA00022837"/>
    </source>
</evidence>
<dbReference type="SMART" id="SM00112">
    <property type="entry name" value="CA"/>
    <property type="match status" value="8"/>
</dbReference>
<dbReference type="SUPFAM" id="SSF49313">
    <property type="entry name" value="Cadherin-like"/>
    <property type="match status" value="9"/>
</dbReference>
<dbReference type="FunFam" id="2.60.40.60:FF:000002">
    <property type="entry name" value="Protocadherin alpha 2"/>
    <property type="match status" value="2"/>
</dbReference>
<keyword evidence="7 12" id="KW-0106">Calcium</keyword>
<feature type="transmembrane region" description="Helical" evidence="13">
    <location>
        <begin position="690"/>
        <end position="714"/>
    </location>
</feature>
<evidence type="ECO:0000256" key="6">
    <source>
        <dbReference type="ARBA" id="ARBA00022737"/>
    </source>
</evidence>
<evidence type="ECO:0000256" key="2">
    <source>
        <dbReference type="ARBA" id="ARBA00022475"/>
    </source>
</evidence>
<feature type="domain" description="Cadherin" evidence="15">
    <location>
        <begin position="359"/>
        <end position="462"/>
    </location>
</feature>
<keyword evidence="9 13" id="KW-1133">Transmembrane helix</keyword>
<dbReference type="FunFam" id="2.60.40.60:FF:000123">
    <property type="entry name" value="Protocadherin beta 4"/>
    <property type="match status" value="1"/>
</dbReference>
<keyword evidence="5 14" id="KW-0732">Signal</keyword>
<protein>
    <submittedName>
        <fullName evidence="16">Protocadherin beta-15-like isoform X1</fullName>
    </submittedName>
</protein>
<dbReference type="InterPro" id="IPR050174">
    <property type="entry name" value="Protocadherin/Cadherin-CA"/>
</dbReference>
<reference evidence="16" key="1">
    <citation type="submission" date="2023-08" db="EMBL/GenBank/DDBJ databases">
        <authorList>
            <person name="Alioto T."/>
            <person name="Alioto T."/>
            <person name="Gomez Garrido J."/>
        </authorList>
    </citation>
    <scope>NUCLEOTIDE SEQUENCE</scope>
</reference>
<feature type="domain" description="Cadherin" evidence="15">
    <location>
        <begin position="23"/>
        <end position="132"/>
    </location>
</feature>
<evidence type="ECO:0000256" key="3">
    <source>
        <dbReference type="ARBA" id="ARBA00022692"/>
    </source>
</evidence>
<dbReference type="InterPro" id="IPR015919">
    <property type="entry name" value="Cadherin-like_sf"/>
</dbReference>
<evidence type="ECO:0000256" key="8">
    <source>
        <dbReference type="ARBA" id="ARBA00022889"/>
    </source>
</evidence>
<evidence type="ECO:0000259" key="15">
    <source>
        <dbReference type="PROSITE" id="PS50268"/>
    </source>
</evidence>
<dbReference type="Pfam" id="PF00028">
    <property type="entry name" value="Cadherin"/>
    <property type="match status" value="6"/>
</dbReference>
<keyword evidence="3 13" id="KW-0812">Transmembrane</keyword>
<feature type="domain" description="Cadherin" evidence="15">
    <location>
        <begin position="938"/>
        <end position="1018"/>
    </location>
</feature>
<evidence type="ECO:0000256" key="11">
    <source>
        <dbReference type="ARBA" id="ARBA00023180"/>
    </source>
</evidence>